<evidence type="ECO:0000313" key="5">
    <source>
        <dbReference type="RefSeq" id="XP_011306252.1"/>
    </source>
</evidence>
<dbReference type="InterPro" id="IPR011989">
    <property type="entry name" value="ARM-like"/>
</dbReference>
<feature type="domain" description="DUF4042" evidence="3">
    <location>
        <begin position="341"/>
        <end position="518"/>
    </location>
</feature>
<feature type="compositionally biased region" description="Basic and acidic residues" evidence="2">
    <location>
        <begin position="304"/>
        <end position="332"/>
    </location>
</feature>
<sequence>MEPPPSVDHLHHKFVNTTKKLLTLTQHRVNDNTIDIYLRELNQLNYQMFIIQDEDTVKLLINRLCLNIQAQETCLVASYCIFLSKLLPEILPLTGRTLSTLKKWLYQSLEFSSPSALVPVLHALEKLIATTPCESILPDLDRLLPPEGLLPRCLGLTYSPDTQHLALTLLHMILQKKTETLPVPVVPLHHLKTIKNIVTSTLFSPPRPQDCSLHHLRIIFTSLSILTTLISQGLPSKFSELPGEALGIAQVYLFLGIPGISLIKPEELRPAVMNLPERVHLPPRGRNPRSITKSKQNKNKKSSKKTDNDKIPMNLERKTGKSSDSETSDGEKWSVERIQGKIRYQALQVLQEVMRVMTSKEIFCYWSQIITKSEKCGESRGLLRVIMKEPTWKVRGSALGVLTDAVIDARMFLTHAEESEGSSFITIFGAVGGMLREIHLGLGLVLSGEGNLAVVTQALKCSAAIVQVTPYGRMKPGLAGKLGRHCRYFLIHKDPTIRVVALSVFEALANVECMTPEIIDILFKKSSDTNLSKCLQNLGISSYQAPGDEEHYEEIDSSDLESSFSLPDTPESPRDTPDSPFLVQICLNNISDRKIHVPVRLQSFKLLGALINCLERNCRDSLNIGGVTKHLVEATDELDPQIALHACRVLEIISSKLAGHPEEQEGLTLFWNSIFTTILRTSQNGETGLREVACDCFGTISNEVFTRLSLDKSIIIKTTLFGACRDAESAVRAAGLRALGMLINLPFLEEDTGFLEDLTDIVCSSLADENLGVRVKSAWALANLTDCLIKQIVNDNVEPPFPLELILPNLYRTSVKAAQDNNKVKCNALRAVGNVLYLAQGKNLLGDVQPALNVLISSAAGGNDMKVRWNACRALGFAISHDPDDIFPQNWKDEAIPALCDLICHSPNFKVRTNAAWALASCKSYGKYVPFLWKSIVLALENSQHVPNFVEYTHRESLVQQLCLTLGHVAVNTHTEDLHILWPDIKDHLQEIQGHINNFQERALPEKTDDFVRAKLILNNYSQTTSLNSNDRHIAHTLANLFDSTIFYHQLDSIVNSHC</sequence>
<evidence type="ECO:0000256" key="2">
    <source>
        <dbReference type="SAM" id="MobiDB-lite"/>
    </source>
</evidence>
<dbReference type="RefSeq" id="XP_011306252.1">
    <property type="nucleotide sequence ID" value="XM_011307950.1"/>
</dbReference>
<dbReference type="Proteomes" id="UP000694866">
    <property type="component" value="Unplaced"/>
</dbReference>
<dbReference type="AlphaFoldDB" id="A0A9R1U3Z8"/>
<feature type="region of interest" description="Disordered" evidence="2">
    <location>
        <begin position="278"/>
        <end position="332"/>
    </location>
</feature>
<dbReference type="KEGG" id="fas:105268407"/>
<gene>
    <name evidence="5" type="primary">LOC105268407</name>
</gene>
<feature type="region of interest" description="Disordered" evidence="2">
    <location>
        <begin position="559"/>
        <end position="578"/>
    </location>
</feature>
<name>A0A9R1U3Z8_9HYME</name>
<proteinExistence type="predicted"/>
<dbReference type="GeneID" id="105268407"/>
<dbReference type="InterPro" id="IPR016024">
    <property type="entry name" value="ARM-type_fold"/>
</dbReference>
<dbReference type="InterPro" id="IPR052107">
    <property type="entry name" value="HEAT6"/>
</dbReference>
<dbReference type="Pfam" id="PF00514">
    <property type="entry name" value="Arm"/>
    <property type="match status" value="1"/>
</dbReference>
<reference evidence="5" key="1">
    <citation type="submission" date="2025-08" db="UniProtKB">
        <authorList>
            <consortium name="RefSeq"/>
        </authorList>
    </citation>
    <scope>IDENTIFICATION</scope>
    <source>
        <strain evidence="5">USDA-PBARC FA_bdor</strain>
        <tissue evidence="5">Whole organism</tissue>
    </source>
</reference>
<evidence type="ECO:0000259" key="3">
    <source>
        <dbReference type="Pfam" id="PF13251"/>
    </source>
</evidence>
<protein>
    <recommendedName>
        <fullName evidence="1">HEAT repeat-containing protein 6</fullName>
    </recommendedName>
</protein>
<keyword evidence="4" id="KW-1185">Reference proteome</keyword>
<dbReference type="PANTHER" id="PTHR13366">
    <property type="entry name" value="MALARIA ANTIGEN-RELATED"/>
    <property type="match status" value="1"/>
</dbReference>
<dbReference type="SUPFAM" id="SSF48371">
    <property type="entry name" value="ARM repeat"/>
    <property type="match status" value="1"/>
</dbReference>
<dbReference type="OrthoDB" id="66533at2759"/>
<dbReference type="PANTHER" id="PTHR13366:SF0">
    <property type="entry name" value="HEAT REPEAT-CONTAINING PROTEIN 6"/>
    <property type="match status" value="1"/>
</dbReference>
<evidence type="ECO:0000256" key="1">
    <source>
        <dbReference type="ARBA" id="ARBA00015263"/>
    </source>
</evidence>
<organism evidence="4 5">
    <name type="scientific">Fopius arisanus</name>
    <dbReference type="NCBI Taxonomy" id="64838"/>
    <lineage>
        <taxon>Eukaryota</taxon>
        <taxon>Metazoa</taxon>
        <taxon>Ecdysozoa</taxon>
        <taxon>Arthropoda</taxon>
        <taxon>Hexapoda</taxon>
        <taxon>Insecta</taxon>
        <taxon>Pterygota</taxon>
        <taxon>Neoptera</taxon>
        <taxon>Endopterygota</taxon>
        <taxon>Hymenoptera</taxon>
        <taxon>Apocrita</taxon>
        <taxon>Ichneumonoidea</taxon>
        <taxon>Braconidae</taxon>
        <taxon>Opiinae</taxon>
        <taxon>Fopius</taxon>
    </lineage>
</organism>
<dbReference type="Gene3D" id="1.25.10.10">
    <property type="entry name" value="Leucine-rich Repeat Variant"/>
    <property type="match status" value="2"/>
</dbReference>
<evidence type="ECO:0000313" key="4">
    <source>
        <dbReference type="Proteomes" id="UP000694866"/>
    </source>
</evidence>
<dbReference type="InterPro" id="IPR000225">
    <property type="entry name" value="Armadillo"/>
</dbReference>
<dbReference type="InterPro" id="IPR025283">
    <property type="entry name" value="DUF4042"/>
</dbReference>
<accession>A0A9R1U3Z8</accession>
<dbReference type="Pfam" id="PF13251">
    <property type="entry name" value="DUF4042"/>
    <property type="match status" value="1"/>
</dbReference>